<dbReference type="InterPro" id="IPR027417">
    <property type="entry name" value="P-loop_NTPase"/>
</dbReference>
<name>A0A0D2AJA5_9PEZI</name>
<feature type="transmembrane region" description="Helical" evidence="2">
    <location>
        <begin position="274"/>
        <end position="294"/>
    </location>
</feature>
<evidence type="ECO:0000256" key="2">
    <source>
        <dbReference type="SAM" id="Phobius"/>
    </source>
</evidence>
<keyword evidence="1" id="KW-0175">Coiled coil</keyword>
<evidence type="ECO:0000313" key="3">
    <source>
        <dbReference type="EMBL" id="KIV98988.1"/>
    </source>
</evidence>
<keyword evidence="2" id="KW-0812">Transmembrane</keyword>
<dbReference type="EMBL" id="KN847588">
    <property type="protein sequence ID" value="KIV98988.1"/>
    <property type="molecule type" value="Genomic_DNA"/>
</dbReference>
<organism evidence="3 4">
    <name type="scientific">Verruconis gallopava</name>
    <dbReference type="NCBI Taxonomy" id="253628"/>
    <lineage>
        <taxon>Eukaryota</taxon>
        <taxon>Fungi</taxon>
        <taxon>Dikarya</taxon>
        <taxon>Ascomycota</taxon>
        <taxon>Pezizomycotina</taxon>
        <taxon>Dothideomycetes</taxon>
        <taxon>Pleosporomycetidae</taxon>
        <taxon>Venturiales</taxon>
        <taxon>Sympoventuriaceae</taxon>
        <taxon>Verruconis</taxon>
    </lineage>
</organism>
<keyword evidence="2" id="KW-1133">Transmembrane helix</keyword>
<dbReference type="AlphaFoldDB" id="A0A0D2AJA5"/>
<reference evidence="3 4" key="1">
    <citation type="submission" date="2015-01" db="EMBL/GenBank/DDBJ databases">
        <title>The Genome Sequence of Ochroconis gallopava CBS43764.</title>
        <authorList>
            <consortium name="The Broad Institute Genomics Platform"/>
            <person name="Cuomo C."/>
            <person name="de Hoog S."/>
            <person name="Gorbushina A."/>
            <person name="Stielow B."/>
            <person name="Teixiera M."/>
            <person name="Abouelleil A."/>
            <person name="Chapman S.B."/>
            <person name="Priest M."/>
            <person name="Young S.K."/>
            <person name="Wortman J."/>
            <person name="Nusbaum C."/>
            <person name="Birren B."/>
        </authorList>
    </citation>
    <scope>NUCLEOTIDE SEQUENCE [LARGE SCALE GENOMIC DNA]</scope>
    <source>
        <strain evidence="3 4">CBS 43764</strain>
    </source>
</reference>
<accession>A0A0D2AJA5</accession>
<dbReference type="InterPro" id="IPR038718">
    <property type="entry name" value="SNF2-like_sf"/>
</dbReference>
<evidence type="ECO:0000313" key="4">
    <source>
        <dbReference type="Proteomes" id="UP000053259"/>
    </source>
</evidence>
<dbReference type="Proteomes" id="UP000053259">
    <property type="component" value="Unassembled WGS sequence"/>
</dbReference>
<dbReference type="SUPFAM" id="SSF52540">
    <property type="entry name" value="P-loop containing nucleoside triphosphate hydrolases"/>
    <property type="match status" value="1"/>
</dbReference>
<protein>
    <recommendedName>
        <fullName evidence="5">SNF2 N-terminal domain-containing protein</fullName>
    </recommendedName>
</protein>
<sequence length="439" mass="49990">MLQRGTNKIDIWALNTAVPSFRIIYNDTQLITYLTTYFTGPPSETSVASSFFVVQDEGDPAPEISRKSDRNVELIEPETEEARRLTEVRRLEDEEARHLKEEEAHRLAEKEARRLAEEAPRVKKAQQFNQPLPPRLPPKWTGHMIQIPQYDLNLGIPVPALSFDGGDTAGTAAIDNGEPVEGETDEMLQVRTLLSNVRLLEHMTTARFEEFCDFFELPHDISIKSLLRFPGIKTAVAIYQLFAAYFFVMIDGRSSSLRGGYLADNTGFGKSLEILLEIVLTHLMLLFVLGLSLSPKQAKEFATKNTAHGIIKYEPSEHEKLFCVEDDEGWGYIPHTSQYILLISKKLVYRRIQQTNLQHVLWSRVAADEIHESRSPNTEIMRFLFDQHLDTFVLMALATAWDKSPKDLQLPLQIIQRKWHTIQKPGAGKTFAFIAKNGI</sequence>
<dbReference type="RefSeq" id="XP_016208858.1">
    <property type="nucleotide sequence ID" value="XM_016363298.1"/>
</dbReference>
<dbReference type="HOGENOM" id="CLU_624386_0_0_1"/>
<evidence type="ECO:0000256" key="1">
    <source>
        <dbReference type="SAM" id="Coils"/>
    </source>
</evidence>
<feature type="coiled-coil region" evidence="1">
    <location>
        <begin position="82"/>
        <end position="118"/>
    </location>
</feature>
<dbReference type="VEuPathDB" id="FungiDB:PV09_09268"/>
<keyword evidence="2" id="KW-0472">Membrane</keyword>
<dbReference type="InParanoid" id="A0A0D2AJA5"/>
<keyword evidence="4" id="KW-1185">Reference proteome</keyword>
<gene>
    <name evidence="3" type="ORF">PV09_09268</name>
</gene>
<dbReference type="Gene3D" id="3.40.50.10810">
    <property type="entry name" value="Tandem AAA-ATPase domain"/>
    <property type="match status" value="1"/>
</dbReference>
<proteinExistence type="predicted"/>
<feature type="transmembrane region" description="Helical" evidence="2">
    <location>
        <begin position="231"/>
        <end position="250"/>
    </location>
</feature>
<dbReference type="GeneID" id="27317241"/>
<evidence type="ECO:0008006" key="5">
    <source>
        <dbReference type="Google" id="ProtNLM"/>
    </source>
</evidence>
<dbReference type="OrthoDB" id="4161342at2759"/>